<comment type="caution">
    <text evidence="1">The sequence shown here is derived from an EMBL/GenBank/DDBJ whole genome shotgun (WGS) entry which is preliminary data.</text>
</comment>
<gene>
    <name evidence="1" type="ORF">JDW22_12485</name>
</gene>
<evidence type="ECO:0008006" key="3">
    <source>
        <dbReference type="Google" id="ProtNLM"/>
    </source>
</evidence>
<organism evidence="1 2">
    <name type="scientific">Kingella bonacorsii</name>
    <dbReference type="NCBI Taxonomy" id="2796361"/>
    <lineage>
        <taxon>Bacteria</taxon>
        <taxon>Pseudomonadati</taxon>
        <taxon>Pseudomonadota</taxon>
        <taxon>Betaproteobacteria</taxon>
        <taxon>Neisseriales</taxon>
        <taxon>Neisseriaceae</taxon>
        <taxon>Kingella</taxon>
    </lineage>
</organism>
<accession>A0ABS1BW30</accession>
<evidence type="ECO:0000313" key="2">
    <source>
        <dbReference type="Proteomes" id="UP000614058"/>
    </source>
</evidence>
<keyword evidence="2" id="KW-1185">Reference proteome</keyword>
<dbReference type="Proteomes" id="UP000614058">
    <property type="component" value="Unassembled WGS sequence"/>
</dbReference>
<name>A0ABS1BW30_9NEIS</name>
<dbReference type="RefSeq" id="WP_200523309.1">
    <property type="nucleotide sequence ID" value="NZ_JAEHNZ010000005.1"/>
</dbReference>
<dbReference type="EMBL" id="JAEHNZ010000005">
    <property type="protein sequence ID" value="MBK0397363.1"/>
    <property type="molecule type" value="Genomic_DNA"/>
</dbReference>
<evidence type="ECO:0000313" key="1">
    <source>
        <dbReference type="EMBL" id="MBK0397363.1"/>
    </source>
</evidence>
<reference evidence="1 2" key="1">
    <citation type="journal article" date="2021" name="Pathogens">
        <title>Isolation and Characterization of Kingella bonacorsii sp. nov., A Novel Kingella Species Detected in a Stable Periodontitis Subject.</title>
        <authorList>
            <person name="Antezack A."/>
            <person name="Boxberger M."/>
            <person name="Rolland C."/>
            <person name="Monnet-Corti V."/>
            <person name="La Scola B."/>
        </authorList>
    </citation>
    <scope>NUCLEOTIDE SEQUENCE [LARGE SCALE GENOMIC DNA]</scope>
    <source>
        <strain evidence="1 2">Marseille-Q4569</strain>
    </source>
</reference>
<sequence length="313" mass="35715">MFTLILPALLREPHETLPELHTPALNQLLRYARIQPTAYSRMQLYQSYLCDQLGQPENIIYASPVWQQMGMNTASQIPAEHLPLTHSEAAIWCHELNQFYRGEYAFTPIRPDLWTLALPSPPTWHAASILDLASQLDGSQSASGSDIRPWLALSTELQMWLHNHPRNAARQQNQLPPINGIWLWNAPAAVPFQAASLIASNSAWAAHSSQATTEQPENYAAWQRTCAQRQIPLAHTHIFADDFLPSQQTGDIWAYQAQLAVWEQNWFEPLRQDLFSGCLKGLRIVCEQAQCTVNSQPQWAFWKRKRRFDGKTL</sequence>
<protein>
    <recommendedName>
        <fullName evidence="3">Cofactor-independent phosphoglycerate mutase</fullName>
    </recommendedName>
</protein>
<proteinExistence type="predicted"/>